<dbReference type="FunFam" id="1.10.340.70:FF:000001">
    <property type="entry name" value="Retrovirus-related Pol polyprotein from transposon gypsy-like Protein"/>
    <property type="match status" value="1"/>
</dbReference>
<keyword evidence="3" id="KW-0548">Nucleotidyltransferase</keyword>
<dbReference type="GO" id="GO:0004519">
    <property type="term" value="F:endonuclease activity"/>
    <property type="evidence" value="ECO:0007669"/>
    <property type="project" value="UniProtKB-KW"/>
</dbReference>
<dbReference type="PROSITE" id="PS50994">
    <property type="entry name" value="INTEGRASE"/>
    <property type="match status" value="1"/>
</dbReference>
<dbReference type="Pfam" id="PF17917">
    <property type="entry name" value="RT_RNaseH"/>
    <property type="match status" value="1"/>
</dbReference>
<dbReference type="Pfam" id="PF17921">
    <property type="entry name" value="Integrase_H2C2"/>
    <property type="match status" value="1"/>
</dbReference>
<dbReference type="FunFam" id="3.30.420.10:FF:000032">
    <property type="entry name" value="Retrovirus-related Pol polyprotein from transposon 297-like Protein"/>
    <property type="match status" value="1"/>
</dbReference>
<dbReference type="GO" id="GO:0003676">
    <property type="term" value="F:nucleic acid binding"/>
    <property type="evidence" value="ECO:0007669"/>
    <property type="project" value="InterPro"/>
</dbReference>
<dbReference type="InterPro" id="IPR041588">
    <property type="entry name" value="Integrase_H2C2"/>
</dbReference>
<dbReference type="EMBL" id="VUJU01008532">
    <property type="protein sequence ID" value="KAF0729378.1"/>
    <property type="molecule type" value="Genomic_DNA"/>
</dbReference>
<dbReference type="Gene3D" id="1.10.340.70">
    <property type="match status" value="1"/>
</dbReference>
<dbReference type="PANTHER" id="PTHR37984">
    <property type="entry name" value="PROTEIN CBG26694"/>
    <property type="match status" value="1"/>
</dbReference>
<dbReference type="InterPro" id="IPR012337">
    <property type="entry name" value="RNaseH-like_sf"/>
</dbReference>
<dbReference type="PANTHER" id="PTHR37984:SF5">
    <property type="entry name" value="PROTEIN NYNRIN-LIKE"/>
    <property type="match status" value="1"/>
</dbReference>
<dbReference type="Pfam" id="PF00665">
    <property type="entry name" value="rve"/>
    <property type="match status" value="1"/>
</dbReference>
<accession>A0A6G0WPV0</accession>
<dbReference type="Proteomes" id="UP000478052">
    <property type="component" value="Unassembled WGS sequence"/>
</dbReference>
<keyword evidence="7" id="KW-0695">RNA-directed DNA polymerase</keyword>
<dbReference type="InterPro" id="IPR001584">
    <property type="entry name" value="Integrase_cat-core"/>
</dbReference>
<keyword evidence="6" id="KW-0378">Hydrolase</keyword>
<evidence type="ECO:0000256" key="3">
    <source>
        <dbReference type="ARBA" id="ARBA00022695"/>
    </source>
</evidence>
<evidence type="ECO:0000259" key="8">
    <source>
        <dbReference type="PROSITE" id="PS50994"/>
    </source>
</evidence>
<dbReference type="InterPro" id="IPR043502">
    <property type="entry name" value="DNA/RNA_pol_sf"/>
</dbReference>
<keyword evidence="2" id="KW-0808">Transferase</keyword>
<comment type="caution">
    <text evidence="9">The sequence shown here is derived from an EMBL/GenBank/DDBJ whole genome shotgun (WGS) entry which is preliminary data.</text>
</comment>
<dbReference type="Gene3D" id="2.30.30.850">
    <property type="match status" value="1"/>
</dbReference>
<evidence type="ECO:0000256" key="5">
    <source>
        <dbReference type="ARBA" id="ARBA00022759"/>
    </source>
</evidence>
<evidence type="ECO:0000313" key="10">
    <source>
        <dbReference type="Proteomes" id="UP000478052"/>
    </source>
</evidence>
<feature type="domain" description="Integrase catalytic" evidence="8">
    <location>
        <begin position="430"/>
        <end position="589"/>
    </location>
</feature>
<keyword evidence="10" id="KW-1185">Reference proteome</keyword>
<dbReference type="InterPro" id="IPR050951">
    <property type="entry name" value="Retrovirus_Pol_polyprotein"/>
</dbReference>
<sequence>MPLIKAGILGRPFFQLQNTTINMPYGCGAHTLTLGNHIRIPPRVEYIMAVGVDIRTVQDNEVITIHQGELQEQVFMGNIINTIKDGHVLVNVVNLSDEEKILRPVQLRCVLSQGDIPADLPIAYASRTLNKAEINYSTTEKELVAIMFGVKQFRPYVYGRKFTIVTDHKPLTWLFSVKDPGSRLLRWRIKLDEFDYEIHYKSGKTNLNVDALSRIKEINLIEATTTYDMFWEEFNSKIIINTRIKEINGQIVNAPRDSIVVIDIPRDKTITNELTQAIAREVDIANINTNIGDIAYIENSKLICLVIKEKENDVPTYENIYNALIKLRQLCESNRIYKLTVFKNEGTHVNVLIYSETIMSSQDRLDIIKLYHDSLLGGHLGVSKTLKRIRTQIQWKGMRKDVRQYIEKCESCQKNKSSKKIKLPMAITTMSTKPFQKIFLDIVGKLPTSYRNNSYILTIQDDLTKFLLTIPLEDHKANTMAKAFVTNFVCIHGIPMNILTDNGPEFVGEIFTEVCKILKINKTMASAYRPETNGSLERAHRVIKEMLRHTIDQHAQNWCEHIPFVTFAYNSAVHESTNFQPYELLYGNPVEFPSPLQRRAEPCYTYDNYAYEMKQKMQAAHGLARGLLIKTKHKTKEYYDKQQNEQDIHIGDKVIILDQARKHKLTPIWVGPYPVIKVLDYNVKIQKGKTIATLHKNHVKIFKE</sequence>
<evidence type="ECO:0000256" key="6">
    <source>
        <dbReference type="ARBA" id="ARBA00022801"/>
    </source>
</evidence>
<dbReference type="EC" id="2.7.7.49" evidence="1"/>
<dbReference type="InterPro" id="IPR036397">
    <property type="entry name" value="RNaseH_sf"/>
</dbReference>
<evidence type="ECO:0000256" key="1">
    <source>
        <dbReference type="ARBA" id="ARBA00012493"/>
    </source>
</evidence>
<dbReference type="Gene3D" id="3.10.20.370">
    <property type="match status" value="1"/>
</dbReference>
<protein>
    <recommendedName>
        <fullName evidence="1">RNA-directed DNA polymerase</fullName>
        <ecNumber evidence="1">2.7.7.49</ecNumber>
    </recommendedName>
</protein>
<proteinExistence type="predicted"/>
<evidence type="ECO:0000313" key="9">
    <source>
        <dbReference type="EMBL" id="KAF0729378.1"/>
    </source>
</evidence>
<reference evidence="9 10" key="1">
    <citation type="submission" date="2019-08" db="EMBL/GenBank/DDBJ databases">
        <title>Whole genome of Aphis craccivora.</title>
        <authorList>
            <person name="Voronova N.V."/>
            <person name="Shulinski R.S."/>
            <person name="Bandarenka Y.V."/>
            <person name="Zhorov D.G."/>
            <person name="Warner D."/>
        </authorList>
    </citation>
    <scope>NUCLEOTIDE SEQUENCE [LARGE SCALE GENOMIC DNA]</scope>
    <source>
        <strain evidence="9">180601</strain>
        <tissue evidence="9">Whole Body</tissue>
    </source>
</reference>
<dbReference type="InterPro" id="IPR041373">
    <property type="entry name" value="RT_RNaseH"/>
</dbReference>
<dbReference type="GO" id="GO:0015074">
    <property type="term" value="P:DNA integration"/>
    <property type="evidence" value="ECO:0007669"/>
    <property type="project" value="InterPro"/>
</dbReference>
<organism evidence="9 10">
    <name type="scientific">Aphis craccivora</name>
    <name type="common">Cowpea aphid</name>
    <dbReference type="NCBI Taxonomy" id="307492"/>
    <lineage>
        <taxon>Eukaryota</taxon>
        <taxon>Metazoa</taxon>
        <taxon>Ecdysozoa</taxon>
        <taxon>Arthropoda</taxon>
        <taxon>Hexapoda</taxon>
        <taxon>Insecta</taxon>
        <taxon>Pterygota</taxon>
        <taxon>Neoptera</taxon>
        <taxon>Paraneoptera</taxon>
        <taxon>Hemiptera</taxon>
        <taxon>Sternorrhyncha</taxon>
        <taxon>Aphidomorpha</taxon>
        <taxon>Aphidoidea</taxon>
        <taxon>Aphididae</taxon>
        <taxon>Aphidini</taxon>
        <taxon>Aphis</taxon>
        <taxon>Aphis</taxon>
    </lineage>
</organism>
<dbReference type="GO" id="GO:0016787">
    <property type="term" value="F:hydrolase activity"/>
    <property type="evidence" value="ECO:0007669"/>
    <property type="project" value="UniProtKB-KW"/>
</dbReference>
<dbReference type="CDD" id="cd09274">
    <property type="entry name" value="RNase_HI_RT_Ty3"/>
    <property type="match status" value="1"/>
</dbReference>
<dbReference type="AlphaFoldDB" id="A0A6G0WPV0"/>
<dbReference type="GO" id="GO:0042575">
    <property type="term" value="C:DNA polymerase complex"/>
    <property type="evidence" value="ECO:0007669"/>
    <property type="project" value="UniProtKB-ARBA"/>
</dbReference>
<gene>
    <name evidence="9" type="ORF">FWK35_00024761</name>
</gene>
<evidence type="ECO:0000256" key="2">
    <source>
        <dbReference type="ARBA" id="ARBA00022679"/>
    </source>
</evidence>
<keyword evidence="4" id="KW-0540">Nuclease</keyword>
<evidence type="ECO:0000256" key="7">
    <source>
        <dbReference type="ARBA" id="ARBA00022918"/>
    </source>
</evidence>
<evidence type="ECO:0000256" key="4">
    <source>
        <dbReference type="ARBA" id="ARBA00022722"/>
    </source>
</evidence>
<dbReference type="GO" id="GO:0003964">
    <property type="term" value="F:RNA-directed DNA polymerase activity"/>
    <property type="evidence" value="ECO:0007669"/>
    <property type="project" value="UniProtKB-KW"/>
</dbReference>
<keyword evidence="5" id="KW-0255">Endonuclease</keyword>
<dbReference type="SUPFAM" id="SSF53098">
    <property type="entry name" value="Ribonuclease H-like"/>
    <property type="match status" value="1"/>
</dbReference>
<dbReference type="OrthoDB" id="6620090at2759"/>
<dbReference type="Gene3D" id="3.30.420.10">
    <property type="entry name" value="Ribonuclease H-like superfamily/Ribonuclease H"/>
    <property type="match status" value="1"/>
</dbReference>
<name>A0A6G0WPV0_APHCR</name>
<dbReference type="SUPFAM" id="SSF56672">
    <property type="entry name" value="DNA/RNA polymerases"/>
    <property type="match status" value="1"/>
</dbReference>